<keyword evidence="2" id="KW-1185">Reference proteome</keyword>
<name>A0ABY9KYV9_9BACI</name>
<dbReference type="Proteomes" id="UP001180087">
    <property type="component" value="Chromosome"/>
</dbReference>
<proteinExistence type="predicted"/>
<protein>
    <submittedName>
        <fullName evidence="1">Post-transcriptional regulator</fullName>
    </submittedName>
</protein>
<evidence type="ECO:0000313" key="2">
    <source>
        <dbReference type="Proteomes" id="UP001180087"/>
    </source>
</evidence>
<evidence type="ECO:0000313" key="1">
    <source>
        <dbReference type="EMBL" id="WLV26034.1"/>
    </source>
</evidence>
<reference evidence="1" key="1">
    <citation type="submission" date="2023-06" db="EMBL/GenBank/DDBJ databases">
        <title>A Treasure from Seagulls: Isolation and Description of Aciduricobacillus qingdaonensis gen. nov., sp. nov., a Rare Obligately Uric Acid-utilizing Member in the Family Bacillaceae.</title>
        <authorList>
            <person name="Liu W."/>
            <person name="Wang B."/>
        </authorList>
    </citation>
    <scope>NUCLEOTIDE SEQUENCE</scope>
    <source>
        <strain evidence="1">44XB</strain>
    </source>
</reference>
<dbReference type="RefSeq" id="WP_348029817.1">
    <property type="nucleotide sequence ID" value="NZ_CP129113.1"/>
</dbReference>
<dbReference type="EMBL" id="CP129113">
    <property type="protein sequence ID" value="WLV26034.1"/>
    <property type="molecule type" value="Genomic_DNA"/>
</dbReference>
<organism evidence="1 2">
    <name type="scientific">Aciduricibacillus chroicocephali</name>
    <dbReference type="NCBI Taxonomy" id="3054939"/>
    <lineage>
        <taxon>Bacteria</taxon>
        <taxon>Bacillati</taxon>
        <taxon>Bacillota</taxon>
        <taxon>Bacilli</taxon>
        <taxon>Bacillales</taxon>
        <taxon>Bacillaceae</taxon>
        <taxon>Aciduricibacillus</taxon>
    </lineage>
</organism>
<dbReference type="InterPro" id="IPR025716">
    <property type="entry name" value="Post-transcriptional_regulator"/>
</dbReference>
<gene>
    <name evidence="1" type="ORF">QR721_08385</name>
</gene>
<sequence>MKSAAEWRPEVEDVLDSKLEEFRMLGYPKVTKEALWECLCNHVWKNSQEGLKLHRIVADIFFLQPGTYMNYMARNAYRDNDLLASIQAIAEFGKKADSVENGTTQEESGGNKQ</sequence>
<accession>A0ABY9KYV9</accession>
<dbReference type="Pfam" id="PF13797">
    <property type="entry name" value="Post_transc_reg"/>
    <property type="match status" value="1"/>
</dbReference>